<evidence type="ECO:0000256" key="1">
    <source>
        <dbReference type="PROSITE-ProRule" id="PRU00024"/>
    </source>
</evidence>
<organism evidence="4 5">
    <name type="scientific">Mytilus edulis</name>
    <name type="common">Blue mussel</name>
    <dbReference type="NCBI Taxonomy" id="6550"/>
    <lineage>
        <taxon>Eukaryota</taxon>
        <taxon>Metazoa</taxon>
        <taxon>Spiralia</taxon>
        <taxon>Lophotrochozoa</taxon>
        <taxon>Mollusca</taxon>
        <taxon>Bivalvia</taxon>
        <taxon>Autobranchia</taxon>
        <taxon>Pteriomorphia</taxon>
        <taxon>Mytilida</taxon>
        <taxon>Mytiloidea</taxon>
        <taxon>Mytilidae</taxon>
        <taxon>Mytilinae</taxon>
        <taxon>Mytilus</taxon>
    </lineage>
</organism>
<comment type="caution">
    <text evidence="4">The sequence shown here is derived from an EMBL/GenBank/DDBJ whole genome shotgun (WGS) entry which is preliminary data.</text>
</comment>
<dbReference type="SUPFAM" id="SSF63825">
    <property type="entry name" value="YWTD domain"/>
    <property type="match status" value="1"/>
</dbReference>
<keyword evidence="1" id="KW-0862">Zinc</keyword>
<dbReference type="InterPro" id="IPR000315">
    <property type="entry name" value="Znf_B-box"/>
</dbReference>
<feature type="domain" description="B box-type" evidence="3">
    <location>
        <begin position="64"/>
        <end position="107"/>
    </location>
</feature>
<dbReference type="OrthoDB" id="6103073at2759"/>
<dbReference type="CDD" id="cd19776">
    <property type="entry name" value="Bbox2_TRIM25_C-IV"/>
    <property type="match status" value="1"/>
</dbReference>
<evidence type="ECO:0000259" key="3">
    <source>
        <dbReference type="PROSITE" id="PS50119"/>
    </source>
</evidence>
<proteinExistence type="predicted"/>
<dbReference type="CDD" id="cd19757">
    <property type="entry name" value="Bbox1"/>
    <property type="match status" value="1"/>
</dbReference>
<dbReference type="SMART" id="SM00336">
    <property type="entry name" value="BBOX"/>
    <property type="match status" value="2"/>
</dbReference>
<feature type="coiled-coil region" evidence="2">
    <location>
        <begin position="185"/>
        <end position="253"/>
    </location>
</feature>
<keyword evidence="2" id="KW-0175">Coiled coil</keyword>
<evidence type="ECO:0000256" key="2">
    <source>
        <dbReference type="SAM" id="Coils"/>
    </source>
</evidence>
<name>A0A8S3SUN3_MYTED</name>
<dbReference type="InterPro" id="IPR047153">
    <property type="entry name" value="TRIM45/56/19-like"/>
</dbReference>
<dbReference type="SUPFAM" id="SSF57845">
    <property type="entry name" value="B-box zinc-binding domain"/>
    <property type="match status" value="1"/>
</dbReference>
<dbReference type="PROSITE" id="PS50119">
    <property type="entry name" value="ZF_BBOX"/>
    <property type="match status" value="2"/>
</dbReference>
<keyword evidence="1" id="KW-0863">Zinc-finger</keyword>
<dbReference type="Gene3D" id="4.10.830.40">
    <property type="match status" value="1"/>
</dbReference>
<dbReference type="Gene3D" id="2.120.10.30">
    <property type="entry name" value="TolB, C-terminal domain"/>
    <property type="match status" value="1"/>
</dbReference>
<dbReference type="GO" id="GO:0008270">
    <property type="term" value="F:zinc ion binding"/>
    <property type="evidence" value="ECO:0007669"/>
    <property type="project" value="UniProtKB-KW"/>
</dbReference>
<dbReference type="Gene3D" id="3.30.160.60">
    <property type="entry name" value="Classic Zinc Finger"/>
    <property type="match status" value="1"/>
</dbReference>
<dbReference type="PANTHER" id="PTHR25462">
    <property type="entry name" value="BONUS, ISOFORM C-RELATED"/>
    <property type="match status" value="1"/>
</dbReference>
<dbReference type="InterPro" id="IPR011042">
    <property type="entry name" value="6-blade_b-propeller_TolB-like"/>
</dbReference>
<reference evidence="4" key="1">
    <citation type="submission" date="2021-03" db="EMBL/GenBank/DDBJ databases">
        <authorList>
            <person name="Bekaert M."/>
        </authorList>
    </citation>
    <scope>NUCLEOTIDE SEQUENCE</scope>
</reference>
<dbReference type="EMBL" id="CAJPWZ010001657">
    <property type="protein sequence ID" value="CAG2220348.1"/>
    <property type="molecule type" value="Genomic_DNA"/>
</dbReference>
<keyword evidence="1" id="KW-0479">Metal-binding</keyword>
<evidence type="ECO:0000313" key="4">
    <source>
        <dbReference type="EMBL" id="CAG2220348.1"/>
    </source>
</evidence>
<accession>A0A8S3SUN3</accession>
<feature type="domain" description="B box-type" evidence="3">
    <location>
        <begin position="12"/>
        <end position="54"/>
    </location>
</feature>
<dbReference type="Proteomes" id="UP000683360">
    <property type="component" value="Unassembled WGS sequence"/>
</dbReference>
<dbReference type="AlphaFoldDB" id="A0A8S3SUN3"/>
<protein>
    <recommendedName>
        <fullName evidence="3">B box-type domain-containing protein</fullName>
    </recommendedName>
</protein>
<keyword evidence="5" id="KW-1185">Reference proteome</keyword>
<evidence type="ECO:0000313" key="5">
    <source>
        <dbReference type="Proteomes" id="UP000683360"/>
    </source>
</evidence>
<gene>
    <name evidence="4" type="ORF">MEDL_33811</name>
</gene>
<dbReference type="PANTHER" id="PTHR25462:SF296">
    <property type="entry name" value="MEIOTIC P26, ISOFORM F"/>
    <property type="match status" value="1"/>
</dbReference>
<sequence>MASQINVQCGPCGYEDKMKNAKKWCTNCEEGFCGECEKSHKSMKVSRDHKLISVEDYRQIEDITVNMNCEIHGKQLDLFCKKHDIAICVVCVPSQHKTCSSSDVISIDEASKNAKQSTAISDLEETISKTLDDVKYCINDLEKTLKNVDKEEQTIRKTIADTRMSLKKYLDELERKLLLDLKSKHENCKSKYSKILDQMKQIEQELENLRGQTLKMKRFASDLQVFLGTRELKNRTAEQIGSLKEDIRDHKNNRMEIEIHHVLGSLIKEVKQFGEIKVIETKASLKLKDAKIDQAQTQIQVSMQTVCYVSLQLKQNFDIKGSEKQISACIISSDNTVIIADYFGSGKLMEYSDNGKHIRDILVYGTSFDLTTVDTDRIAVTYPLASYLKIINIKNDSESKKIRCSFNSWGISFQDQKLYVAVYRKGIEVMDLNGKKLNRIVACISLSVYGITTTRERIYYKDTNNKVHCCSMSGQEIWVFEDQSISKTGGISVDNNQNVFVVGQHKLTLIQHDGKDSKVLLTDRDGLDKPGAVYYNKEKNIVCLGYKVGSIAMYQVS</sequence>